<evidence type="ECO:0000313" key="3">
    <source>
        <dbReference type="Proteomes" id="UP000094801"/>
    </source>
</evidence>
<gene>
    <name evidence="2" type="ORF">CANARDRAFT_21176</name>
</gene>
<dbReference type="Proteomes" id="UP000094801">
    <property type="component" value="Unassembled WGS sequence"/>
</dbReference>
<organism evidence="2 3">
    <name type="scientific">[Candida] arabinofermentans NRRL YB-2248</name>
    <dbReference type="NCBI Taxonomy" id="983967"/>
    <lineage>
        <taxon>Eukaryota</taxon>
        <taxon>Fungi</taxon>
        <taxon>Dikarya</taxon>
        <taxon>Ascomycota</taxon>
        <taxon>Saccharomycotina</taxon>
        <taxon>Pichiomycetes</taxon>
        <taxon>Pichiales</taxon>
        <taxon>Pichiaceae</taxon>
        <taxon>Ogataea</taxon>
        <taxon>Ogataea/Candida clade</taxon>
    </lineage>
</organism>
<evidence type="ECO:0000256" key="1">
    <source>
        <dbReference type="SAM" id="MobiDB-lite"/>
    </source>
</evidence>
<keyword evidence="3" id="KW-1185">Reference proteome</keyword>
<feature type="compositionally biased region" description="Low complexity" evidence="1">
    <location>
        <begin position="205"/>
        <end position="218"/>
    </location>
</feature>
<dbReference type="EMBL" id="KV453848">
    <property type="protein sequence ID" value="ODV87209.1"/>
    <property type="molecule type" value="Genomic_DNA"/>
</dbReference>
<feature type="region of interest" description="Disordered" evidence="1">
    <location>
        <begin position="314"/>
        <end position="338"/>
    </location>
</feature>
<dbReference type="OrthoDB" id="4093447at2759"/>
<feature type="region of interest" description="Disordered" evidence="1">
    <location>
        <begin position="32"/>
        <end position="55"/>
    </location>
</feature>
<sequence length="435" mass="47631">MSGTLTPAEFTPIEQSMPFQFQFQTPSLVPKRSDSISSYQSDYNNNENGNFNSNCTSDRPMLSKCSSISSISSSVYNQSGDSSPVSLKNYEFTAQFDEALMNLYYSYANRPNITPFNINFPPSGITSKISKEMLQQMYLDKSIQLEKNSRKNDDLLTESSQALCLSLIRKRLLDLCNSGADQTNGFSISRSNSVSSMGPHNLFGPPQTHQQQQQQPPQLAHRPSWLHQNPMFSATRLSSTDSLIDAVQLSGGTPTTPSFTSHPQHQLQQTYVNNTDVMMITPPQSASNSTQSNLSTSSVISNPYSSQLQINSSVANKQSMSKDQFTFESSNSNSNSSMLPLQSPFKEAGFQFDGTSFNANQQTSTTSALMNSSMLPTTSLKRLGSGITGTGPGRANVGGVTSSGNGSLMDLEVDPLYNVTAQRKRDSLKLKRNMK</sequence>
<reference evidence="3" key="1">
    <citation type="submission" date="2016-04" db="EMBL/GenBank/DDBJ databases">
        <title>Comparative genomics of biotechnologically important yeasts.</title>
        <authorList>
            <consortium name="DOE Joint Genome Institute"/>
            <person name="Riley R."/>
            <person name="Haridas S."/>
            <person name="Wolfe K.H."/>
            <person name="Lopes M.R."/>
            <person name="Hittinger C.T."/>
            <person name="Goker M."/>
            <person name="Salamov A."/>
            <person name="Wisecaver J."/>
            <person name="Long T.M."/>
            <person name="Aerts A.L."/>
            <person name="Barry K."/>
            <person name="Choi C."/>
            <person name="Clum A."/>
            <person name="Coughlan A.Y."/>
            <person name="Deshpande S."/>
            <person name="Douglass A.P."/>
            <person name="Hanson S.J."/>
            <person name="Klenk H.-P."/>
            <person name="Labutti K."/>
            <person name="Lapidus A."/>
            <person name="Lindquist E."/>
            <person name="Lipzen A."/>
            <person name="Meier-Kolthoff J.P."/>
            <person name="Ohm R.A."/>
            <person name="Otillar R.P."/>
            <person name="Pangilinan J."/>
            <person name="Peng Y."/>
            <person name="Rokas A."/>
            <person name="Rosa C.A."/>
            <person name="Scheuner C."/>
            <person name="Sibirny A.A."/>
            <person name="Slot J.C."/>
            <person name="Stielow J.B."/>
            <person name="Sun H."/>
            <person name="Kurtzman C.P."/>
            <person name="Blackwell M."/>
            <person name="Grigoriev I.V."/>
            <person name="Jeffries T.W."/>
        </authorList>
    </citation>
    <scope>NUCLEOTIDE SEQUENCE [LARGE SCALE GENOMIC DNA]</scope>
    <source>
        <strain evidence="3">NRRL YB-2248</strain>
    </source>
</reference>
<feature type="compositionally biased region" description="Low complexity" evidence="1">
    <location>
        <begin position="44"/>
        <end position="54"/>
    </location>
</feature>
<proteinExistence type="predicted"/>
<dbReference type="STRING" id="983967.A0A1E4T625"/>
<evidence type="ECO:0000313" key="2">
    <source>
        <dbReference type="EMBL" id="ODV87209.1"/>
    </source>
</evidence>
<feature type="compositionally biased region" description="Polar residues" evidence="1">
    <location>
        <begin position="314"/>
        <end position="328"/>
    </location>
</feature>
<name>A0A1E4T625_9ASCO</name>
<protein>
    <submittedName>
        <fullName evidence="2">Uncharacterized protein</fullName>
    </submittedName>
</protein>
<feature type="region of interest" description="Disordered" evidence="1">
    <location>
        <begin position="187"/>
        <end position="223"/>
    </location>
</feature>
<accession>A0A1E4T625</accession>
<dbReference type="AlphaFoldDB" id="A0A1E4T625"/>
<feature type="compositionally biased region" description="Polar residues" evidence="1">
    <location>
        <begin position="187"/>
        <end position="198"/>
    </location>
</feature>